<comment type="caution">
    <text evidence="2">The sequence shown here is derived from an EMBL/GenBank/DDBJ whole genome shotgun (WGS) entry which is preliminary data.</text>
</comment>
<evidence type="ECO:0000313" key="3">
    <source>
        <dbReference type="Proteomes" id="UP001221898"/>
    </source>
</evidence>
<name>A0AAD7WJI0_9TELE</name>
<reference evidence="2" key="1">
    <citation type="journal article" date="2023" name="Science">
        <title>Genome structures resolve the early diversification of teleost fishes.</title>
        <authorList>
            <person name="Parey E."/>
            <person name="Louis A."/>
            <person name="Montfort J."/>
            <person name="Bouchez O."/>
            <person name="Roques C."/>
            <person name="Iampietro C."/>
            <person name="Lluch J."/>
            <person name="Castinel A."/>
            <person name="Donnadieu C."/>
            <person name="Desvignes T."/>
            <person name="Floi Bucao C."/>
            <person name="Jouanno E."/>
            <person name="Wen M."/>
            <person name="Mejri S."/>
            <person name="Dirks R."/>
            <person name="Jansen H."/>
            <person name="Henkel C."/>
            <person name="Chen W.J."/>
            <person name="Zahm M."/>
            <person name="Cabau C."/>
            <person name="Klopp C."/>
            <person name="Thompson A.W."/>
            <person name="Robinson-Rechavi M."/>
            <person name="Braasch I."/>
            <person name="Lecointre G."/>
            <person name="Bobe J."/>
            <person name="Postlethwait J.H."/>
            <person name="Berthelot C."/>
            <person name="Roest Crollius H."/>
            <person name="Guiguen Y."/>
        </authorList>
    </citation>
    <scope>NUCLEOTIDE SEQUENCE</scope>
    <source>
        <strain evidence="2">NC1722</strain>
    </source>
</reference>
<dbReference type="Proteomes" id="UP001221898">
    <property type="component" value="Unassembled WGS sequence"/>
</dbReference>
<protein>
    <submittedName>
        <fullName evidence="2">Uncharacterized protein</fullName>
    </submittedName>
</protein>
<evidence type="ECO:0000313" key="2">
    <source>
        <dbReference type="EMBL" id="KAJ8398309.1"/>
    </source>
</evidence>
<gene>
    <name evidence="2" type="ORF">AAFF_G00428790</name>
</gene>
<dbReference type="EMBL" id="JAINUG010000091">
    <property type="protein sequence ID" value="KAJ8398309.1"/>
    <property type="molecule type" value="Genomic_DNA"/>
</dbReference>
<keyword evidence="3" id="KW-1185">Reference proteome</keyword>
<evidence type="ECO:0000256" key="1">
    <source>
        <dbReference type="SAM" id="MobiDB-lite"/>
    </source>
</evidence>
<proteinExistence type="predicted"/>
<sequence length="66" mass="7266">MSPRGSSGRSWFCPPVELKARVDPATRGAVHATGEPAPVCHRPRGSVTLSRPRRAFLQVRQTHVLH</sequence>
<organism evidence="2 3">
    <name type="scientific">Aldrovandia affinis</name>
    <dbReference type="NCBI Taxonomy" id="143900"/>
    <lineage>
        <taxon>Eukaryota</taxon>
        <taxon>Metazoa</taxon>
        <taxon>Chordata</taxon>
        <taxon>Craniata</taxon>
        <taxon>Vertebrata</taxon>
        <taxon>Euteleostomi</taxon>
        <taxon>Actinopterygii</taxon>
        <taxon>Neopterygii</taxon>
        <taxon>Teleostei</taxon>
        <taxon>Notacanthiformes</taxon>
        <taxon>Halosauridae</taxon>
        <taxon>Aldrovandia</taxon>
    </lineage>
</organism>
<accession>A0AAD7WJI0</accession>
<dbReference type="AlphaFoldDB" id="A0AAD7WJI0"/>
<feature type="region of interest" description="Disordered" evidence="1">
    <location>
        <begin position="26"/>
        <end position="46"/>
    </location>
</feature>